<feature type="domain" description="O-GlcNAc transferase C-terminal" evidence="9">
    <location>
        <begin position="403"/>
        <end position="576"/>
    </location>
</feature>
<dbReference type="PANTHER" id="PTHR44835:SF1">
    <property type="entry name" value="PROTEIN O-GLCNAC TRANSFERASE"/>
    <property type="match status" value="1"/>
</dbReference>
<feature type="domain" description="O-GlcNAc transferase C-terminal" evidence="9">
    <location>
        <begin position="232"/>
        <end position="383"/>
    </location>
</feature>
<keyword evidence="6" id="KW-0677">Repeat</keyword>
<evidence type="ECO:0000256" key="7">
    <source>
        <dbReference type="ARBA" id="ARBA00022803"/>
    </source>
</evidence>
<dbReference type="InterPro" id="IPR051939">
    <property type="entry name" value="Glycosyltr_41/O-GlcNAc_trsf"/>
</dbReference>
<keyword evidence="4" id="KW-0328">Glycosyltransferase</keyword>
<evidence type="ECO:0000256" key="1">
    <source>
        <dbReference type="ARBA" id="ARBA00004922"/>
    </source>
</evidence>
<accession>A0A512H818</accession>
<dbReference type="InterPro" id="IPR019734">
    <property type="entry name" value="TPR_rpt"/>
</dbReference>
<organism evidence="10 11">
    <name type="scientific">Pararhodospirillum oryzae</name>
    <dbReference type="NCBI Taxonomy" id="478448"/>
    <lineage>
        <taxon>Bacteria</taxon>
        <taxon>Pseudomonadati</taxon>
        <taxon>Pseudomonadota</taxon>
        <taxon>Alphaproteobacteria</taxon>
        <taxon>Rhodospirillales</taxon>
        <taxon>Rhodospirillaceae</taxon>
        <taxon>Pararhodospirillum</taxon>
    </lineage>
</organism>
<keyword evidence="5" id="KW-0808">Transferase</keyword>
<comment type="similarity">
    <text evidence="2">Belongs to the glycosyltransferase 41 family. O-GlcNAc transferase subfamily.</text>
</comment>
<name>A0A512H818_9PROT</name>
<sequence>MYRACLDLDPEYPNALNNLAVVFKETGRLDEAITCYERALARTTEPVAVYNNLSLAYFQARNPTRAQQVCREALALFPSATDSWFNLGNAFVARMDRRTGARYLTRAARLSPDYFPALVNLADALKGQGLGEEAIQAARRAAEVRPGALEPYVNWADALREHGRITEAIPVYAQALANQPTHAPAHSNLLLSLNYADGRSGLENLKAHRYWGQVHADPLTPDAPGHANIPDPDRVLRIGFVSADFRTHSVGYFLRPILESLDPSLFQIYCYSTGTNDDSITEYFKRAASVWRPVARHSDEQLAALILEDRIDILVDVAGHTGGNRLLTFARKPAPVQVSWLGYPNTTGIKAMDYRLTDAVADPYGMTDDFHTEALVRLPSGFLCYQPVSEIPTEVNALPALEKGFVTFGSFNNLSKVTPAVTALWAEVLNTVPNSKLLLKGLVFADPQTRQFYTDLFTQHGVDPDRLILLSRIDAADGHFRAYHQVDIGLDPFPYNGTTTTCEALWMGVPVVTLLGTIHAGRVGASLLHQVGLGHLIARDRDAYVALCAGLARDLPALAVLRRTMRARLNASPLRDEAGQARAMGVAFRDMWRAWCRGRTEATTSPPS</sequence>
<feature type="repeat" description="TPR" evidence="8">
    <location>
        <begin position="13"/>
        <end position="46"/>
    </location>
</feature>
<evidence type="ECO:0000256" key="4">
    <source>
        <dbReference type="ARBA" id="ARBA00022676"/>
    </source>
</evidence>
<evidence type="ECO:0000256" key="2">
    <source>
        <dbReference type="ARBA" id="ARBA00005386"/>
    </source>
</evidence>
<dbReference type="EC" id="2.4.1.255" evidence="3"/>
<dbReference type="Proteomes" id="UP000321567">
    <property type="component" value="Unassembled WGS sequence"/>
</dbReference>
<dbReference type="Pfam" id="PF13424">
    <property type="entry name" value="TPR_12"/>
    <property type="match status" value="1"/>
</dbReference>
<evidence type="ECO:0000313" key="11">
    <source>
        <dbReference type="Proteomes" id="UP000321567"/>
    </source>
</evidence>
<dbReference type="InterPro" id="IPR029489">
    <property type="entry name" value="OGT/SEC/SPY_C"/>
</dbReference>
<dbReference type="Pfam" id="PF13844">
    <property type="entry name" value="Glyco_transf_41"/>
    <property type="match status" value="2"/>
</dbReference>
<evidence type="ECO:0000313" key="10">
    <source>
        <dbReference type="EMBL" id="GEO81540.1"/>
    </source>
</evidence>
<dbReference type="SMART" id="SM00028">
    <property type="entry name" value="TPR"/>
    <property type="match status" value="5"/>
</dbReference>
<dbReference type="SUPFAM" id="SSF48452">
    <property type="entry name" value="TPR-like"/>
    <property type="match status" value="1"/>
</dbReference>
<dbReference type="AlphaFoldDB" id="A0A512H818"/>
<evidence type="ECO:0000256" key="6">
    <source>
        <dbReference type="ARBA" id="ARBA00022737"/>
    </source>
</evidence>
<keyword evidence="11" id="KW-1185">Reference proteome</keyword>
<reference evidence="10 11" key="1">
    <citation type="submission" date="2019-07" db="EMBL/GenBank/DDBJ databases">
        <title>Whole genome shotgun sequence of Rhodospirillum oryzae NBRC 107573.</title>
        <authorList>
            <person name="Hosoyama A."/>
            <person name="Uohara A."/>
            <person name="Ohji S."/>
            <person name="Ichikawa N."/>
        </authorList>
    </citation>
    <scope>NUCLEOTIDE SEQUENCE [LARGE SCALE GENOMIC DNA]</scope>
    <source>
        <strain evidence="10 11">NBRC 107573</strain>
    </source>
</reference>
<dbReference type="PANTHER" id="PTHR44835">
    <property type="entry name" value="UDP-N-ACETYLGLUCOSAMINE--PEPTIDE N-ACETYLGLUCOSAMINYLTRANSFERASE SPINDLY-RELATED"/>
    <property type="match status" value="1"/>
</dbReference>
<protein>
    <recommendedName>
        <fullName evidence="3">protein O-GlcNAc transferase</fullName>
        <ecNumber evidence="3">2.4.1.255</ecNumber>
    </recommendedName>
</protein>
<comment type="caution">
    <text evidence="10">The sequence shown here is derived from an EMBL/GenBank/DDBJ whole genome shotgun (WGS) entry which is preliminary data.</text>
</comment>
<dbReference type="EMBL" id="BJZO01000039">
    <property type="protein sequence ID" value="GEO81540.1"/>
    <property type="molecule type" value="Genomic_DNA"/>
</dbReference>
<dbReference type="InterPro" id="IPR011990">
    <property type="entry name" value="TPR-like_helical_dom_sf"/>
</dbReference>
<evidence type="ECO:0000256" key="3">
    <source>
        <dbReference type="ARBA" id="ARBA00011970"/>
    </source>
</evidence>
<proteinExistence type="inferred from homology"/>
<dbReference type="Gene3D" id="1.25.40.10">
    <property type="entry name" value="Tetratricopeptide repeat domain"/>
    <property type="match status" value="2"/>
</dbReference>
<dbReference type="PROSITE" id="PS50005">
    <property type="entry name" value="TPR"/>
    <property type="match status" value="2"/>
</dbReference>
<dbReference type="GO" id="GO:0097363">
    <property type="term" value="F:protein O-acetylglucosaminyltransferase activity"/>
    <property type="evidence" value="ECO:0007669"/>
    <property type="project" value="UniProtKB-EC"/>
</dbReference>
<evidence type="ECO:0000259" key="9">
    <source>
        <dbReference type="Pfam" id="PF13844"/>
    </source>
</evidence>
<comment type="pathway">
    <text evidence="1">Protein modification; protein glycosylation.</text>
</comment>
<dbReference type="Pfam" id="PF13432">
    <property type="entry name" value="TPR_16"/>
    <property type="match status" value="2"/>
</dbReference>
<gene>
    <name evidence="10" type="ORF">ROR02_16710</name>
</gene>
<keyword evidence="7 8" id="KW-0802">TPR repeat</keyword>
<dbReference type="Gene3D" id="3.40.50.2000">
    <property type="entry name" value="Glycogen Phosphorylase B"/>
    <property type="match status" value="1"/>
</dbReference>
<feature type="repeat" description="TPR" evidence="8">
    <location>
        <begin position="81"/>
        <end position="114"/>
    </location>
</feature>
<dbReference type="SUPFAM" id="SSF53756">
    <property type="entry name" value="UDP-Glycosyltransferase/glycogen phosphorylase"/>
    <property type="match status" value="1"/>
</dbReference>
<dbReference type="Gene3D" id="3.40.50.11380">
    <property type="match status" value="1"/>
</dbReference>
<evidence type="ECO:0000256" key="5">
    <source>
        <dbReference type="ARBA" id="ARBA00022679"/>
    </source>
</evidence>
<evidence type="ECO:0000256" key="8">
    <source>
        <dbReference type="PROSITE-ProRule" id="PRU00339"/>
    </source>
</evidence>